<accession>A1BI75</accession>
<dbReference type="InterPro" id="IPR029058">
    <property type="entry name" value="AB_hydrolase_fold"/>
</dbReference>
<dbReference type="UniPathway" id="UPA01057">
    <property type="reaction ID" value="UER00900"/>
</dbReference>
<dbReference type="HAMAP" id="MF_01660">
    <property type="entry name" value="MenH"/>
    <property type="match status" value="1"/>
</dbReference>
<dbReference type="PANTHER" id="PTHR42916:SF1">
    <property type="entry name" value="PROTEIN PHYLLO, CHLOROPLASTIC"/>
    <property type="match status" value="1"/>
</dbReference>
<dbReference type="Pfam" id="PF00561">
    <property type="entry name" value="Abhydrolase_1"/>
    <property type="match status" value="1"/>
</dbReference>
<dbReference type="ESTHER" id="chlpd-a1bi75">
    <property type="family name" value="MenH_SHCHC"/>
</dbReference>
<evidence type="ECO:0000256" key="2">
    <source>
        <dbReference type="ARBA" id="ARBA00023239"/>
    </source>
</evidence>
<keyword evidence="5" id="KW-0378">Hydrolase</keyword>
<evidence type="ECO:0000259" key="4">
    <source>
        <dbReference type="Pfam" id="PF00561"/>
    </source>
</evidence>
<dbReference type="GO" id="GO:0016787">
    <property type="term" value="F:hydrolase activity"/>
    <property type="evidence" value="ECO:0007669"/>
    <property type="project" value="UniProtKB-KW"/>
</dbReference>
<comment type="similarity">
    <text evidence="3">Belongs to the AB hydrolase superfamily. MenH family.</text>
</comment>
<keyword evidence="1 3" id="KW-0474">Menaquinone biosynthesis</keyword>
<dbReference type="Gene3D" id="3.40.50.1820">
    <property type="entry name" value="alpha/beta hydrolase"/>
    <property type="match status" value="1"/>
</dbReference>
<reference evidence="5 6" key="1">
    <citation type="submission" date="2006-12" db="EMBL/GenBank/DDBJ databases">
        <title>Complete sequence of Chlorobium phaeobacteroides DSM 266.</title>
        <authorList>
            <consortium name="US DOE Joint Genome Institute"/>
            <person name="Copeland A."/>
            <person name="Lucas S."/>
            <person name="Lapidus A."/>
            <person name="Barry K."/>
            <person name="Detter J.C."/>
            <person name="Glavina del Rio T."/>
            <person name="Hammon N."/>
            <person name="Israni S."/>
            <person name="Pitluck S."/>
            <person name="Goltsman E."/>
            <person name="Schmutz J."/>
            <person name="Larimer F."/>
            <person name="Land M."/>
            <person name="Hauser L."/>
            <person name="Mikhailova N."/>
            <person name="Li T."/>
            <person name="Overmann J."/>
            <person name="Bryant D.A."/>
            <person name="Richardson P."/>
        </authorList>
    </citation>
    <scope>NUCLEOTIDE SEQUENCE [LARGE SCALE GENOMIC DNA]</scope>
    <source>
        <strain evidence="5 6">DSM 266</strain>
    </source>
</reference>
<comment type="subunit">
    <text evidence="3">Monomer.</text>
</comment>
<dbReference type="PRINTS" id="PR00111">
    <property type="entry name" value="ABHYDROLASE"/>
</dbReference>
<dbReference type="EMBL" id="CP000492">
    <property type="protein sequence ID" value="ABL66102.1"/>
    <property type="molecule type" value="Genomic_DNA"/>
</dbReference>
<dbReference type="HOGENOM" id="CLU_020336_38_2_10"/>
<comment type="function">
    <text evidence="3">Catalyzes a proton abstraction reaction that results in 2,5-elimination of pyruvate from 2-succinyl-5-enolpyruvyl-6-hydroxy-3-cyclohexene-1-carboxylate (SEPHCHC) and the formation of 2-succinyl-6-hydroxy-2,4-cyclohexadiene-1-carboxylate (SHCHC).</text>
</comment>
<keyword evidence="6" id="KW-1185">Reference proteome</keyword>
<sequence>MHVSPKDTIHAEIIGDRTLPRIVFLHGFLGSKEEWRSLALSIENRYSSLIVDLPGHGEAPSLEVAARTGFFERTAEALAQIISVEASPPCFLVGYSMGGRLALFLALRFPELFSKVIILSASPGLQTLGERSRRQKQDDQIARKIEKNFEGFLRFWYEQPLFFSLKNHPRFRETEQKRQQNNPGELALALRLLGTGVQPSLWDELADNRIPIAFFAGEKDPKFVEIGMQMVKLCPSSNLEIFADCGHALHIENREEFTSRLKVFFKQ</sequence>
<dbReference type="RefSeq" id="WP_011745904.1">
    <property type="nucleotide sequence ID" value="NC_008639.1"/>
</dbReference>
<feature type="domain" description="AB hydrolase-1" evidence="4">
    <location>
        <begin position="20"/>
        <end position="253"/>
    </location>
</feature>
<proteinExistence type="inferred from homology"/>
<dbReference type="KEGG" id="cph:Cpha266_2090"/>
<protein>
    <recommendedName>
        <fullName evidence="3">Putative 2-succinyl-6-hydroxy-2,4-cyclohexadiene-1-carboxylate synthase</fullName>
        <shortName evidence="3">SHCHC synthase</shortName>
        <ecNumber evidence="3">4.2.99.20</ecNumber>
    </recommendedName>
</protein>
<dbReference type="OrthoDB" id="252464at2"/>
<evidence type="ECO:0000256" key="3">
    <source>
        <dbReference type="HAMAP-Rule" id="MF_01660"/>
    </source>
</evidence>
<dbReference type="InterPro" id="IPR000073">
    <property type="entry name" value="AB_hydrolase_1"/>
</dbReference>
<dbReference type="InterPro" id="IPR022485">
    <property type="entry name" value="SHCHC_synthase_MenH"/>
</dbReference>
<evidence type="ECO:0000313" key="6">
    <source>
        <dbReference type="Proteomes" id="UP000008701"/>
    </source>
</evidence>
<dbReference type="STRING" id="290317.Cpha266_2090"/>
<comment type="pathway">
    <text evidence="3">Quinol/quinone metabolism; menaquinone biosynthesis.</text>
</comment>
<evidence type="ECO:0000256" key="1">
    <source>
        <dbReference type="ARBA" id="ARBA00022428"/>
    </source>
</evidence>
<organism evidence="5 6">
    <name type="scientific">Chlorobium phaeobacteroides (strain DSM 266 / SMG 266 / 2430)</name>
    <dbReference type="NCBI Taxonomy" id="290317"/>
    <lineage>
        <taxon>Bacteria</taxon>
        <taxon>Pseudomonadati</taxon>
        <taxon>Chlorobiota</taxon>
        <taxon>Chlorobiia</taxon>
        <taxon>Chlorobiales</taxon>
        <taxon>Chlorobiaceae</taxon>
        <taxon>Chlorobium/Pelodictyon group</taxon>
        <taxon>Chlorobium</taxon>
    </lineage>
</organism>
<comment type="pathway">
    <text evidence="3">Quinol/quinone metabolism; 1,4-dihydroxy-2-naphthoate biosynthesis; 1,4-dihydroxy-2-naphthoate from chorismate: step 3/7.</text>
</comment>
<dbReference type="AlphaFoldDB" id="A1BI75"/>
<dbReference type="GO" id="GO:0070205">
    <property type="term" value="F:2-succinyl-6-hydroxy-2,4-cyclohexadiene-1-carboxylate synthase activity"/>
    <property type="evidence" value="ECO:0007669"/>
    <property type="project" value="UniProtKB-UniRule"/>
</dbReference>
<evidence type="ECO:0000313" key="5">
    <source>
        <dbReference type="EMBL" id="ABL66102.1"/>
    </source>
</evidence>
<dbReference type="UniPathway" id="UPA00079"/>
<dbReference type="eggNOG" id="COG2267">
    <property type="taxonomic scope" value="Bacteria"/>
</dbReference>
<dbReference type="GO" id="GO:0009234">
    <property type="term" value="P:menaquinone biosynthetic process"/>
    <property type="evidence" value="ECO:0007669"/>
    <property type="project" value="UniProtKB-UniRule"/>
</dbReference>
<gene>
    <name evidence="3" type="primary">menH</name>
    <name evidence="5" type="ordered locus">Cpha266_2090</name>
</gene>
<dbReference type="NCBIfam" id="TIGR03695">
    <property type="entry name" value="menH_SHCHC"/>
    <property type="match status" value="1"/>
</dbReference>
<dbReference type="PANTHER" id="PTHR42916">
    <property type="entry name" value="2-SUCCINYL-5-ENOLPYRUVYL-6-HYDROXY-3-CYCLOHEXENE-1-CARBOXYLATE SYNTHASE"/>
    <property type="match status" value="1"/>
</dbReference>
<keyword evidence="2 3" id="KW-0456">Lyase</keyword>
<comment type="catalytic activity">
    <reaction evidence="3">
        <text>5-enolpyruvoyl-6-hydroxy-2-succinyl-cyclohex-3-ene-1-carboxylate = (1R,6R)-6-hydroxy-2-succinyl-cyclohexa-2,4-diene-1-carboxylate + pyruvate</text>
        <dbReference type="Rhea" id="RHEA:25597"/>
        <dbReference type="ChEBI" id="CHEBI:15361"/>
        <dbReference type="ChEBI" id="CHEBI:58689"/>
        <dbReference type="ChEBI" id="CHEBI:58818"/>
        <dbReference type="EC" id="4.2.99.20"/>
    </reaction>
</comment>
<dbReference type="SUPFAM" id="SSF53474">
    <property type="entry name" value="alpha/beta-Hydrolases"/>
    <property type="match status" value="1"/>
</dbReference>
<dbReference type="EC" id="4.2.99.20" evidence="3"/>
<dbReference type="Proteomes" id="UP000008701">
    <property type="component" value="Chromosome"/>
</dbReference>
<name>A1BI75_CHLPD</name>